<protein>
    <submittedName>
        <fullName evidence="1">Uncharacterized protein</fullName>
    </submittedName>
</protein>
<organism evidence="1 2">
    <name type="scientific">Streblomastix strix</name>
    <dbReference type="NCBI Taxonomy" id="222440"/>
    <lineage>
        <taxon>Eukaryota</taxon>
        <taxon>Metamonada</taxon>
        <taxon>Preaxostyla</taxon>
        <taxon>Oxymonadida</taxon>
        <taxon>Streblomastigidae</taxon>
        <taxon>Streblomastix</taxon>
    </lineage>
</organism>
<name>A0A5J4W7U0_9EUKA</name>
<sequence>MSRVVRTLFQLDFSHMFVYYFAKRHPDEIEIVRTSPREYRRMRLQYEDVQTYISILKENV</sequence>
<proteinExistence type="predicted"/>
<dbReference type="AlphaFoldDB" id="A0A5J4W7U0"/>
<comment type="caution">
    <text evidence="1">The sequence shown here is derived from an EMBL/GenBank/DDBJ whole genome shotgun (WGS) entry which is preliminary data.</text>
</comment>
<reference evidence="1 2" key="1">
    <citation type="submission" date="2019-03" db="EMBL/GenBank/DDBJ databases">
        <title>Single cell metagenomics reveals metabolic interactions within the superorganism composed of flagellate Streblomastix strix and complex community of Bacteroidetes bacteria on its surface.</title>
        <authorList>
            <person name="Treitli S.C."/>
            <person name="Kolisko M."/>
            <person name="Husnik F."/>
            <person name="Keeling P."/>
            <person name="Hampl V."/>
        </authorList>
    </citation>
    <scope>NUCLEOTIDE SEQUENCE [LARGE SCALE GENOMIC DNA]</scope>
    <source>
        <strain evidence="1">ST1C</strain>
    </source>
</reference>
<evidence type="ECO:0000313" key="1">
    <source>
        <dbReference type="EMBL" id="KAA6390900.1"/>
    </source>
</evidence>
<evidence type="ECO:0000313" key="2">
    <source>
        <dbReference type="Proteomes" id="UP000324800"/>
    </source>
</evidence>
<gene>
    <name evidence="1" type="ORF">EZS28_013580</name>
</gene>
<accession>A0A5J4W7U0</accession>
<feature type="non-terminal residue" evidence="1">
    <location>
        <position position="60"/>
    </location>
</feature>
<dbReference type="Proteomes" id="UP000324800">
    <property type="component" value="Unassembled WGS sequence"/>
</dbReference>
<dbReference type="EMBL" id="SNRW01003067">
    <property type="protein sequence ID" value="KAA6390900.1"/>
    <property type="molecule type" value="Genomic_DNA"/>
</dbReference>